<dbReference type="GO" id="GO:0048278">
    <property type="term" value="P:vesicle docking"/>
    <property type="evidence" value="ECO:0007669"/>
    <property type="project" value="TreeGrafter"/>
</dbReference>
<dbReference type="OrthoDB" id="10255013at2759"/>
<comment type="caution">
    <text evidence="5">The sequence shown here is derived from an EMBL/GenBank/DDBJ whole genome shotgun (WGS) entry which is preliminary data.</text>
</comment>
<feature type="compositionally biased region" description="Polar residues" evidence="2">
    <location>
        <begin position="1"/>
        <end position="24"/>
    </location>
</feature>
<dbReference type="PANTHER" id="PTHR19957">
    <property type="entry name" value="SYNTAXIN"/>
    <property type="match status" value="1"/>
</dbReference>
<evidence type="ECO:0000259" key="4">
    <source>
        <dbReference type="PROSITE" id="PS50192"/>
    </source>
</evidence>
<dbReference type="Pfam" id="PF05739">
    <property type="entry name" value="SNARE"/>
    <property type="match status" value="1"/>
</dbReference>
<sequence length="316" mass="35985">MSNYGQYNPYGQQNPYAQQENPYAQQQGGHPQQGGYGEQQGNQGYEMANMNGNRPTNPNQILEDCREVDRGVDLVDQKLEQLRQLQAQSLNETDVSSNSPVAREIERIMVDIETTYRGLISRMKAIKSQPESGNPRNAPQVGRVDRRLRDAVQRNMQLRRDYEKRCKEQFERNYRIVRPQASDAEVREAAEDPSNTQVFSQAMLSSDRRGQAQSALQAVRSRHDAIQKVERDIITLAQLFQDLEQAVAIQEPAVAQIEQKGEEVNDNVSKGNQELNVAVDKARAARRKKWWCLLICLLIIIVIIVIVVIVVEVTKK</sequence>
<gene>
    <name evidence="5" type="ORF">UCRPC4_g06198</name>
</gene>
<accession>A0A0G2DXR9</accession>
<evidence type="ECO:0000313" key="5">
    <source>
        <dbReference type="EMBL" id="KKY15697.1"/>
    </source>
</evidence>
<feature type="compositionally biased region" description="Polar residues" evidence="2">
    <location>
        <begin position="50"/>
        <end position="60"/>
    </location>
</feature>
<dbReference type="Gene3D" id="1.20.58.70">
    <property type="match status" value="1"/>
</dbReference>
<dbReference type="PROSITE" id="PS50192">
    <property type="entry name" value="T_SNARE"/>
    <property type="match status" value="1"/>
</dbReference>
<dbReference type="InterPro" id="IPR000727">
    <property type="entry name" value="T_SNARE_dom"/>
</dbReference>
<reference evidence="5 6" key="1">
    <citation type="submission" date="2015-05" db="EMBL/GenBank/DDBJ databases">
        <title>Distinctive expansion of gene families associated with plant cell wall degradation and secondary metabolism in the genomes of grapevine trunk pathogens.</title>
        <authorList>
            <person name="Lawrence D.P."/>
            <person name="Travadon R."/>
            <person name="Rolshausen P.E."/>
            <person name="Baumgartner K."/>
        </authorList>
    </citation>
    <scope>NUCLEOTIDE SEQUENCE [LARGE SCALE GENOMIC DNA]</scope>
    <source>
        <strain evidence="5">UCRPC4</strain>
    </source>
</reference>
<dbReference type="SMART" id="SM00397">
    <property type="entry name" value="t_SNARE"/>
    <property type="match status" value="1"/>
</dbReference>
<comment type="similarity">
    <text evidence="1">Belongs to the syntaxin family.</text>
</comment>
<keyword evidence="6" id="KW-1185">Reference proteome</keyword>
<dbReference type="GO" id="GO:0006887">
    <property type="term" value="P:exocytosis"/>
    <property type="evidence" value="ECO:0007669"/>
    <property type="project" value="TreeGrafter"/>
</dbReference>
<dbReference type="GO" id="GO:0000149">
    <property type="term" value="F:SNARE binding"/>
    <property type="evidence" value="ECO:0007669"/>
    <property type="project" value="TreeGrafter"/>
</dbReference>
<dbReference type="GO" id="GO:0006886">
    <property type="term" value="P:intracellular protein transport"/>
    <property type="evidence" value="ECO:0007669"/>
    <property type="project" value="TreeGrafter"/>
</dbReference>
<dbReference type="SUPFAM" id="SSF47661">
    <property type="entry name" value="t-snare proteins"/>
    <property type="match status" value="1"/>
</dbReference>
<dbReference type="PANTHER" id="PTHR19957:SF380">
    <property type="entry name" value="SYNTAXIN FAMILY PROTEIN"/>
    <property type="match status" value="1"/>
</dbReference>
<feature type="region of interest" description="Disordered" evidence="2">
    <location>
        <begin position="1"/>
        <end position="60"/>
    </location>
</feature>
<keyword evidence="3" id="KW-1133">Transmembrane helix</keyword>
<dbReference type="InterPro" id="IPR010989">
    <property type="entry name" value="SNARE"/>
</dbReference>
<reference evidence="5 6" key="2">
    <citation type="submission" date="2015-05" db="EMBL/GenBank/DDBJ databases">
        <authorList>
            <person name="Morales-Cruz A."/>
            <person name="Amrine K.C."/>
            <person name="Cantu D."/>
        </authorList>
    </citation>
    <scope>NUCLEOTIDE SEQUENCE [LARGE SCALE GENOMIC DNA]</scope>
    <source>
        <strain evidence="5">UCRPC4</strain>
    </source>
</reference>
<feature type="transmembrane region" description="Helical" evidence="3">
    <location>
        <begin position="290"/>
        <end position="311"/>
    </location>
</feature>
<feature type="domain" description="T-SNARE coiled-coil homology" evidence="4">
    <location>
        <begin position="216"/>
        <end position="278"/>
    </location>
</feature>
<evidence type="ECO:0000256" key="3">
    <source>
        <dbReference type="SAM" id="Phobius"/>
    </source>
</evidence>
<name>A0A0G2DXR9_PHACM</name>
<evidence type="ECO:0000313" key="6">
    <source>
        <dbReference type="Proteomes" id="UP000053317"/>
    </source>
</evidence>
<keyword evidence="3" id="KW-0472">Membrane</keyword>
<dbReference type="EMBL" id="LCWF01000178">
    <property type="protein sequence ID" value="KKY15697.1"/>
    <property type="molecule type" value="Genomic_DNA"/>
</dbReference>
<proteinExistence type="inferred from homology"/>
<protein>
    <submittedName>
        <fullName evidence="5">Putative snare domain protein</fullName>
    </submittedName>
</protein>
<dbReference type="Proteomes" id="UP000053317">
    <property type="component" value="Unassembled WGS sequence"/>
</dbReference>
<organism evidence="5 6">
    <name type="scientific">Phaeomoniella chlamydospora</name>
    <name type="common">Phaeoacremonium chlamydosporum</name>
    <dbReference type="NCBI Taxonomy" id="158046"/>
    <lineage>
        <taxon>Eukaryota</taxon>
        <taxon>Fungi</taxon>
        <taxon>Dikarya</taxon>
        <taxon>Ascomycota</taxon>
        <taxon>Pezizomycotina</taxon>
        <taxon>Eurotiomycetes</taxon>
        <taxon>Chaetothyriomycetidae</taxon>
        <taxon>Phaeomoniellales</taxon>
        <taxon>Phaeomoniellaceae</taxon>
        <taxon>Phaeomoniella</taxon>
    </lineage>
</organism>
<evidence type="ECO:0000256" key="2">
    <source>
        <dbReference type="SAM" id="MobiDB-lite"/>
    </source>
</evidence>
<dbReference type="GO" id="GO:0006906">
    <property type="term" value="P:vesicle fusion"/>
    <property type="evidence" value="ECO:0007669"/>
    <property type="project" value="TreeGrafter"/>
</dbReference>
<dbReference type="GO" id="GO:0005484">
    <property type="term" value="F:SNAP receptor activity"/>
    <property type="evidence" value="ECO:0007669"/>
    <property type="project" value="TreeGrafter"/>
</dbReference>
<dbReference type="GO" id="GO:0005886">
    <property type="term" value="C:plasma membrane"/>
    <property type="evidence" value="ECO:0007669"/>
    <property type="project" value="TreeGrafter"/>
</dbReference>
<dbReference type="GO" id="GO:0012505">
    <property type="term" value="C:endomembrane system"/>
    <property type="evidence" value="ECO:0007669"/>
    <property type="project" value="TreeGrafter"/>
</dbReference>
<dbReference type="GO" id="GO:0031201">
    <property type="term" value="C:SNARE complex"/>
    <property type="evidence" value="ECO:0007669"/>
    <property type="project" value="TreeGrafter"/>
</dbReference>
<dbReference type="CDD" id="cd15849">
    <property type="entry name" value="SNARE_Sso1"/>
    <property type="match status" value="1"/>
</dbReference>
<keyword evidence="3" id="KW-0812">Transmembrane</keyword>
<evidence type="ECO:0000256" key="1">
    <source>
        <dbReference type="ARBA" id="ARBA00009063"/>
    </source>
</evidence>
<dbReference type="AlphaFoldDB" id="A0A0G2DXR9"/>
<dbReference type="InterPro" id="IPR045242">
    <property type="entry name" value="Syntaxin"/>
</dbReference>